<dbReference type="EMBL" id="MN739253">
    <property type="protein sequence ID" value="QHS95524.1"/>
    <property type="molecule type" value="Genomic_DNA"/>
</dbReference>
<name>A0A6C0BVD2_9ZZZZ</name>
<protein>
    <submittedName>
        <fullName evidence="2">Uncharacterized protein</fullName>
    </submittedName>
</protein>
<evidence type="ECO:0000256" key="1">
    <source>
        <dbReference type="SAM" id="Phobius"/>
    </source>
</evidence>
<feature type="transmembrane region" description="Helical" evidence="1">
    <location>
        <begin position="155"/>
        <end position="180"/>
    </location>
</feature>
<evidence type="ECO:0000313" key="2">
    <source>
        <dbReference type="EMBL" id="QHS95524.1"/>
    </source>
</evidence>
<keyword evidence="1" id="KW-0472">Membrane</keyword>
<feature type="transmembrane region" description="Helical" evidence="1">
    <location>
        <begin position="124"/>
        <end position="143"/>
    </location>
</feature>
<dbReference type="AlphaFoldDB" id="A0A6C0BVD2"/>
<keyword evidence="1" id="KW-1133">Transmembrane helix</keyword>
<accession>A0A6C0BVD2</accession>
<feature type="transmembrane region" description="Helical" evidence="1">
    <location>
        <begin position="17"/>
        <end position="35"/>
    </location>
</feature>
<proteinExistence type="predicted"/>
<sequence length="189" mass="21655">MTNTLTTKEIDNMKDNVKFISIGSILFVIVFGYIFHKYAVKHGHQFLSILLVTVMPIISIIYNTYYNTNVYKSSRNRHRELREISTEMKAESKFYEIIAFLLFGLGLIYAEFKKFMYLSMVLPYLLFALLFGTICTSYMKQFIFDYNNLGRLLNIDALTFCASSLAVGLLAAGLIVPIVYHSAKKGIAF</sequence>
<organism evidence="2">
    <name type="scientific">viral metagenome</name>
    <dbReference type="NCBI Taxonomy" id="1070528"/>
    <lineage>
        <taxon>unclassified sequences</taxon>
        <taxon>metagenomes</taxon>
        <taxon>organismal metagenomes</taxon>
    </lineage>
</organism>
<keyword evidence="1" id="KW-0812">Transmembrane</keyword>
<reference evidence="2" key="1">
    <citation type="journal article" date="2020" name="Nature">
        <title>Giant virus diversity and host interactions through global metagenomics.</title>
        <authorList>
            <person name="Schulz F."/>
            <person name="Roux S."/>
            <person name="Paez-Espino D."/>
            <person name="Jungbluth S."/>
            <person name="Walsh D.A."/>
            <person name="Denef V.J."/>
            <person name="McMahon K.D."/>
            <person name="Konstantinidis K.T."/>
            <person name="Eloe-Fadrosh E.A."/>
            <person name="Kyrpides N.C."/>
            <person name="Woyke T."/>
        </authorList>
    </citation>
    <scope>NUCLEOTIDE SEQUENCE</scope>
    <source>
        <strain evidence="2">GVMAG-M-3300018868-6</strain>
    </source>
</reference>
<feature type="transmembrane region" description="Helical" evidence="1">
    <location>
        <begin position="47"/>
        <end position="65"/>
    </location>
</feature>
<feature type="transmembrane region" description="Helical" evidence="1">
    <location>
        <begin position="94"/>
        <end position="112"/>
    </location>
</feature>